<organism evidence="1">
    <name type="scientific">Wuchereria bancrofti</name>
    <dbReference type="NCBI Taxonomy" id="6293"/>
    <lineage>
        <taxon>Eukaryota</taxon>
        <taxon>Metazoa</taxon>
        <taxon>Ecdysozoa</taxon>
        <taxon>Nematoda</taxon>
        <taxon>Chromadorea</taxon>
        <taxon>Rhabditida</taxon>
        <taxon>Spirurina</taxon>
        <taxon>Spiruromorpha</taxon>
        <taxon>Filarioidea</taxon>
        <taxon>Onchocercidae</taxon>
        <taxon>Wuchereria</taxon>
    </lineage>
</organism>
<protein>
    <submittedName>
        <fullName evidence="1">Uncharacterized protein</fullName>
    </submittedName>
</protein>
<dbReference type="WBParaSite" id="maker-PairedContig_1490-snap-gene-0.7-mRNA-1">
    <property type="protein sequence ID" value="maker-PairedContig_1490-snap-gene-0.7-mRNA-1"/>
    <property type="gene ID" value="maker-PairedContig_1490-snap-gene-0.7"/>
</dbReference>
<proteinExistence type="predicted"/>
<reference evidence="1" key="1">
    <citation type="submission" date="2016-11" db="UniProtKB">
        <authorList>
            <consortium name="WormBaseParasite"/>
        </authorList>
    </citation>
    <scope>IDENTIFICATION</scope>
    <source>
        <strain evidence="1">pt0022</strain>
    </source>
</reference>
<sequence length="13" mass="1520">MPYNFSSTTTKSR</sequence>
<accession>A0A1I8ED52</accession>
<name>A0A1I8ED52_WUCBA</name>
<evidence type="ECO:0000313" key="1">
    <source>
        <dbReference type="WBParaSite" id="maker-PairedContig_1490-snap-gene-0.7-mRNA-1"/>
    </source>
</evidence>